<dbReference type="PROSITE" id="PS00108">
    <property type="entry name" value="PROTEIN_KINASE_ST"/>
    <property type="match status" value="1"/>
</dbReference>
<feature type="domain" description="Protein kinase" evidence="10">
    <location>
        <begin position="518"/>
        <end position="772"/>
    </location>
</feature>
<gene>
    <name evidence="11" type="ORF">CcCBS67573_g01299</name>
</gene>
<evidence type="ECO:0000256" key="2">
    <source>
        <dbReference type="ARBA" id="ARBA00008874"/>
    </source>
</evidence>
<dbReference type="GO" id="GO:0046872">
    <property type="term" value="F:metal ion binding"/>
    <property type="evidence" value="ECO:0007669"/>
    <property type="project" value="UniProtKB-KW"/>
</dbReference>
<organism evidence="11 12">
    <name type="scientific">Chytriomyces confervae</name>
    <dbReference type="NCBI Taxonomy" id="246404"/>
    <lineage>
        <taxon>Eukaryota</taxon>
        <taxon>Fungi</taxon>
        <taxon>Fungi incertae sedis</taxon>
        <taxon>Chytridiomycota</taxon>
        <taxon>Chytridiomycota incertae sedis</taxon>
        <taxon>Chytridiomycetes</taxon>
        <taxon>Chytridiales</taxon>
        <taxon>Chytriomycetaceae</taxon>
        <taxon>Chytriomyces</taxon>
    </lineage>
</organism>
<dbReference type="InterPro" id="IPR017441">
    <property type="entry name" value="Protein_kinase_ATP_BS"/>
</dbReference>
<dbReference type="Proteomes" id="UP000320333">
    <property type="component" value="Unassembled WGS sequence"/>
</dbReference>
<feature type="compositionally biased region" description="Polar residues" evidence="9">
    <location>
        <begin position="293"/>
        <end position="302"/>
    </location>
</feature>
<keyword evidence="6 8" id="KW-0067">ATP-binding</keyword>
<comment type="similarity">
    <text evidence="2">Belongs to the protein kinase superfamily. STE Ser/Thr protein kinase family. STE20 subfamily.</text>
</comment>
<keyword evidence="4" id="KW-0479">Metal-binding</keyword>
<dbReference type="GO" id="GO:0004672">
    <property type="term" value="F:protein kinase activity"/>
    <property type="evidence" value="ECO:0007669"/>
    <property type="project" value="InterPro"/>
</dbReference>
<dbReference type="Gene3D" id="3.30.200.20">
    <property type="entry name" value="Phosphorylase Kinase, domain 1"/>
    <property type="match status" value="1"/>
</dbReference>
<proteinExistence type="inferred from homology"/>
<reference evidence="11 12" key="1">
    <citation type="journal article" date="2019" name="Sci. Rep.">
        <title>Comparative genomics of chytrid fungi reveal insights into the obligate biotrophic and pathogenic lifestyle of Synchytrium endobioticum.</title>
        <authorList>
            <person name="van de Vossenberg B.T.L.H."/>
            <person name="Warris S."/>
            <person name="Nguyen H.D.T."/>
            <person name="van Gent-Pelzer M.P.E."/>
            <person name="Joly D.L."/>
            <person name="van de Geest H.C."/>
            <person name="Bonants P.J.M."/>
            <person name="Smith D.S."/>
            <person name="Levesque C.A."/>
            <person name="van der Lee T.A.J."/>
        </authorList>
    </citation>
    <scope>NUCLEOTIDE SEQUENCE [LARGE SCALE GENOMIC DNA]</scope>
    <source>
        <strain evidence="11 12">CBS 675.73</strain>
    </source>
</reference>
<feature type="region of interest" description="Disordered" evidence="9">
    <location>
        <begin position="205"/>
        <end position="365"/>
    </location>
</feature>
<dbReference type="PANTHER" id="PTHR45832">
    <property type="entry name" value="SERINE/THREONINE-PROTEIN KINASE SAMKA-RELATED-RELATED"/>
    <property type="match status" value="1"/>
</dbReference>
<dbReference type="PROSITE" id="PS50011">
    <property type="entry name" value="PROTEIN_KINASE_DOM"/>
    <property type="match status" value="1"/>
</dbReference>
<dbReference type="CDD" id="cd00821">
    <property type="entry name" value="PH"/>
    <property type="match status" value="1"/>
</dbReference>
<dbReference type="STRING" id="246404.A0A507FMC6"/>
<feature type="binding site" evidence="8">
    <location>
        <position position="549"/>
    </location>
    <ligand>
        <name>ATP</name>
        <dbReference type="ChEBI" id="CHEBI:30616"/>
    </ligand>
</feature>
<dbReference type="PANTHER" id="PTHR45832:SF22">
    <property type="entry name" value="SERINE_THREONINE-PROTEIN KINASE SAMKA-RELATED"/>
    <property type="match status" value="1"/>
</dbReference>
<sequence>MSSFAASLKTEPHGLWHKRHVRLSATDMAVYRRNDTPGSAPLLTLPMADVLSVCVDDRRQCCFKVSSQRLVLAVLVQTNEERDALVSRIRQFVLVLRMQADEALITDTGGNPSHTISAAQLESSTSPGHVSDSSEDSDSDDESQAGQPDPLLWKDPVLRLSKSDGDLERLNFVHQQHSANPTFRRRQSRIPADVCPPTLLAVPLKQLNPPDLAQGERAPSLRRQKSAPDIPSPHTLAPAETTPPLISSNPQESDASESPSNPITFLHFTSPPVSPPRLDSDPTSTDYGGLERSISSMFSPQLKSEDRSLSQVSSGSSGGRVTPFPNGQEAQPSNQQFLQLPSPSMSRSISKTKPTSSNGGILKKSDSKWNPLVVRSGYLTAPNSTSIRAAHSSTQTDALEISNASTTHLQEYNQHFIGDTKVTHNNREVQVPAAAESTTSLASPAIAAFMQRSKSENPAAILAKTKFAKAALKGDVAGPNANQTNAAAGVSVAASGGEKKLRIKLRHAVSSGDPTALYRQVKILGKGASAKVYLCRAVTEPNEPFVAIKHMDLRFQPRKELVVNEIQIMKRCGSLHPNVLGYMDSFLVGSFLWLVLEYVEGGTLTDLLPFQLTEAQIARIALETLHGLEYLHSKHVIHRDIKSDNLLVSSHGSIKISDFGHSAQLANAWDRRASVIGTPYWMAPEVIKQEEYGTKADIWSVGIMVIECIEGEPPYLSLDPLKALFKIAAVGAPALMQPQAHGARLLEFLDLCLKVNVDKRPKCWELLGHPFLEEACGRWEIAELVQRLMDR</sequence>
<dbReference type="SMART" id="SM00220">
    <property type="entry name" value="S_TKc"/>
    <property type="match status" value="1"/>
</dbReference>
<dbReference type="Pfam" id="PF00069">
    <property type="entry name" value="Pkinase"/>
    <property type="match status" value="1"/>
</dbReference>
<name>A0A507FMC6_9FUNG</name>
<comment type="cofactor">
    <cofactor evidence="1">
        <name>Mg(2+)</name>
        <dbReference type="ChEBI" id="CHEBI:18420"/>
    </cofactor>
</comment>
<accession>A0A507FMC6</accession>
<evidence type="ECO:0000256" key="3">
    <source>
        <dbReference type="ARBA" id="ARBA00022679"/>
    </source>
</evidence>
<dbReference type="FunFam" id="1.10.510.10:FF:000768">
    <property type="entry name" value="Non-specific serine/threonine protein kinase"/>
    <property type="match status" value="1"/>
</dbReference>
<feature type="compositionally biased region" description="Polar residues" evidence="9">
    <location>
        <begin position="244"/>
        <end position="263"/>
    </location>
</feature>
<evidence type="ECO:0000259" key="10">
    <source>
        <dbReference type="PROSITE" id="PS50011"/>
    </source>
</evidence>
<evidence type="ECO:0000256" key="5">
    <source>
        <dbReference type="ARBA" id="ARBA00022741"/>
    </source>
</evidence>
<dbReference type="PROSITE" id="PS00107">
    <property type="entry name" value="PROTEIN_KINASE_ATP"/>
    <property type="match status" value="1"/>
</dbReference>
<evidence type="ECO:0000313" key="11">
    <source>
        <dbReference type="EMBL" id="TPX77412.1"/>
    </source>
</evidence>
<dbReference type="GO" id="GO:0005524">
    <property type="term" value="F:ATP binding"/>
    <property type="evidence" value="ECO:0007669"/>
    <property type="project" value="UniProtKB-UniRule"/>
</dbReference>
<feature type="compositionally biased region" description="Polar residues" evidence="9">
    <location>
        <begin position="108"/>
        <end position="128"/>
    </location>
</feature>
<keyword evidence="7" id="KW-0460">Magnesium</keyword>
<dbReference type="EMBL" id="QEAP01000021">
    <property type="protein sequence ID" value="TPX77412.1"/>
    <property type="molecule type" value="Genomic_DNA"/>
</dbReference>
<keyword evidence="12" id="KW-1185">Reference proteome</keyword>
<dbReference type="Gene3D" id="1.10.510.10">
    <property type="entry name" value="Transferase(Phosphotransferase) domain 1"/>
    <property type="match status" value="1"/>
</dbReference>
<evidence type="ECO:0000256" key="8">
    <source>
        <dbReference type="PROSITE-ProRule" id="PRU10141"/>
    </source>
</evidence>
<feature type="compositionally biased region" description="Acidic residues" evidence="9">
    <location>
        <begin position="133"/>
        <end position="143"/>
    </location>
</feature>
<feature type="region of interest" description="Disordered" evidence="9">
    <location>
        <begin position="106"/>
        <end position="155"/>
    </location>
</feature>
<dbReference type="OrthoDB" id="2117849at2759"/>
<protein>
    <recommendedName>
        <fullName evidence="10">Protein kinase domain-containing protein</fullName>
    </recommendedName>
</protein>
<evidence type="ECO:0000256" key="6">
    <source>
        <dbReference type="ARBA" id="ARBA00022840"/>
    </source>
</evidence>
<dbReference type="InterPro" id="IPR008271">
    <property type="entry name" value="Ser/Thr_kinase_AS"/>
</dbReference>
<feature type="compositionally biased region" description="Polar residues" evidence="9">
    <location>
        <begin position="328"/>
        <end position="359"/>
    </location>
</feature>
<dbReference type="AlphaFoldDB" id="A0A507FMC6"/>
<dbReference type="InterPro" id="IPR000719">
    <property type="entry name" value="Prot_kinase_dom"/>
</dbReference>
<keyword evidence="3" id="KW-0808">Transferase</keyword>
<dbReference type="InterPro" id="IPR051931">
    <property type="entry name" value="PAK3-like"/>
</dbReference>
<evidence type="ECO:0000256" key="1">
    <source>
        <dbReference type="ARBA" id="ARBA00001946"/>
    </source>
</evidence>
<evidence type="ECO:0000313" key="12">
    <source>
        <dbReference type="Proteomes" id="UP000320333"/>
    </source>
</evidence>
<comment type="caution">
    <text evidence="11">The sequence shown here is derived from an EMBL/GenBank/DDBJ whole genome shotgun (WGS) entry which is preliminary data.</text>
</comment>
<evidence type="ECO:0000256" key="9">
    <source>
        <dbReference type="SAM" id="MobiDB-lite"/>
    </source>
</evidence>
<keyword evidence="5 8" id="KW-0547">Nucleotide-binding</keyword>
<dbReference type="InterPro" id="IPR011009">
    <property type="entry name" value="Kinase-like_dom_sf"/>
</dbReference>
<dbReference type="SUPFAM" id="SSF56112">
    <property type="entry name" value="Protein kinase-like (PK-like)"/>
    <property type="match status" value="1"/>
</dbReference>
<evidence type="ECO:0000256" key="7">
    <source>
        <dbReference type="ARBA" id="ARBA00022842"/>
    </source>
</evidence>
<evidence type="ECO:0000256" key="4">
    <source>
        <dbReference type="ARBA" id="ARBA00022723"/>
    </source>
</evidence>